<protein>
    <recommendedName>
        <fullName evidence="12">Ascorbate-specific PTS system EIIC component</fullName>
    </recommendedName>
    <alternativeName>
        <fullName evidence="13">Ascorbate-specific permease IIC component UlaA</fullName>
    </alternativeName>
</protein>
<dbReference type="STRING" id="1648.A2I91_05885"/>
<feature type="transmembrane region" description="Helical" evidence="14">
    <location>
        <begin position="257"/>
        <end position="280"/>
    </location>
</feature>
<evidence type="ECO:0000256" key="1">
    <source>
        <dbReference type="ARBA" id="ARBA00004651"/>
    </source>
</evidence>
<dbReference type="NCBIfam" id="NF006923">
    <property type="entry name" value="PRK09410.2-1"/>
    <property type="match status" value="1"/>
</dbReference>
<comment type="subunit">
    <text evidence="2">Homodimer.</text>
</comment>
<evidence type="ECO:0000313" key="15">
    <source>
        <dbReference type="EMBL" id="EFY09467.1"/>
    </source>
</evidence>
<keyword evidence="3" id="KW-0813">Transport</keyword>
<keyword evidence="8 14" id="KW-1133">Transmembrane helix</keyword>
<evidence type="ECO:0000256" key="6">
    <source>
        <dbReference type="ARBA" id="ARBA00022683"/>
    </source>
</evidence>
<feature type="transmembrane region" description="Helical" evidence="14">
    <location>
        <begin position="20"/>
        <end position="46"/>
    </location>
</feature>
<evidence type="ECO:0000256" key="12">
    <source>
        <dbReference type="ARBA" id="ARBA00039702"/>
    </source>
</evidence>
<evidence type="ECO:0000256" key="7">
    <source>
        <dbReference type="ARBA" id="ARBA00022692"/>
    </source>
</evidence>
<evidence type="ECO:0000256" key="8">
    <source>
        <dbReference type="ARBA" id="ARBA00022989"/>
    </source>
</evidence>
<comment type="similarity">
    <text evidence="11">Belongs to the UlaA family.</text>
</comment>
<dbReference type="Pfam" id="PF03611">
    <property type="entry name" value="EIIC-GAT"/>
    <property type="match status" value="1"/>
</dbReference>
<dbReference type="PANTHER" id="PTHR33843:SF4">
    <property type="entry name" value="ASCORBATE-SPECIFIC PTS SYSTEM EIIC COMPONENT"/>
    <property type="match status" value="1"/>
</dbReference>
<evidence type="ECO:0000256" key="14">
    <source>
        <dbReference type="SAM" id="Phobius"/>
    </source>
</evidence>
<dbReference type="EMBL" id="ACLK02000001">
    <property type="protein sequence ID" value="EFY09467.1"/>
    <property type="molecule type" value="Genomic_DNA"/>
</dbReference>
<accession>E7FU60</accession>
<dbReference type="InterPro" id="IPR051562">
    <property type="entry name" value="Ascorbate-PTS_EIIC"/>
</dbReference>
<dbReference type="PANTHER" id="PTHR33843">
    <property type="entry name" value="ASCORBATE-SPECIFIC PTS SYSTEM EIIC COMPONENT"/>
    <property type="match status" value="1"/>
</dbReference>
<keyword evidence="9 14" id="KW-0472">Membrane</keyword>
<evidence type="ECO:0000313" key="16">
    <source>
        <dbReference type="Proteomes" id="UP000003028"/>
    </source>
</evidence>
<evidence type="ECO:0000256" key="11">
    <source>
        <dbReference type="ARBA" id="ARBA00038218"/>
    </source>
</evidence>
<evidence type="ECO:0000256" key="4">
    <source>
        <dbReference type="ARBA" id="ARBA00022475"/>
    </source>
</evidence>
<evidence type="ECO:0000256" key="2">
    <source>
        <dbReference type="ARBA" id="ARBA00011738"/>
    </source>
</evidence>
<feature type="transmembrane region" description="Helical" evidence="14">
    <location>
        <begin position="160"/>
        <end position="189"/>
    </location>
</feature>
<evidence type="ECO:0000256" key="9">
    <source>
        <dbReference type="ARBA" id="ARBA00023136"/>
    </source>
</evidence>
<evidence type="ECO:0000256" key="10">
    <source>
        <dbReference type="ARBA" id="ARBA00037387"/>
    </source>
</evidence>
<comment type="function">
    <text evidence="10">The phosphoenolpyruvate-dependent sugar phosphotransferase system (sugar PTS), a major carbohydrate active transport system, catalyzes the phosphorylation of incoming sugar substrates concomitantly with their translocation across the cell membrane. The enzyme II UlaABC PTS system is involved in ascorbate transport.</text>
</comment>
<keyword evidence="5" id="KW-0762">Sugar transport</keyword>
<dbReference type="InterPro" id="IPR004703">
    <property type="entry name" value="PTS_sugar-sp_permease"/>
</dbReference>
<reference evidence="15" key="1">
    <citation type="submission" date="2011-01" db="EMBL/GenBank/DDBJ databases">
        <authorList>
            <person name="Muzny D."/>
            <person name="Qin X."/>
            <person name="Buhay C."/>
            <person name="Dugan-Rocha S."/>
            <person name="Ding Y."/>
            <person name="Chen G."/>
            <person name="Hawes A."/>
            <person name="Holder M."/>
            <person name="Jhangiani S."/>
            <person name="Johnson A."/>
            <person name="Khan Z."/>
            <person name="Li Z."/>
            <person name="Liu W."/>
            <person name="Liu X."/>
            <person name="Perez L."/>
            <person name="Shen H."/>
            <person name="Wang Q."/>
            <person name="Watt J."/>
            <person name="Xi L."/>
            <person name="Xin Y."/>
            <person name="Zhou J."/>
            <person name="Deng J."/>
            <person name="Jiang H."/>
            <person name="Liu Y."/>
            <person name="Qu J."/>
            <person name="Song X.-Z."/>
            <person name="Zhang L."/>
            <person name="Villasana D."/>
            <person name="Johnson A."/>
            <person name="Liu J."/>
            <person name="Liyanage D."/>
            <person name="Lorensuhewa L."/>
            <person name="Robinson T."/>
            <person name="Song A."/>
            <person name="Song B.-B."/>
            <person name="Dinh H."/>
            <person name="Thornton R."/>
            <person name="Coyle M."/>
            <person name="Francisco L."/>
            <person name="Jackson L."/>
            <person name="Javaid M."/>
            <person name="Korchina V."/>
            <person name="Kovar C."/>
            <person name="Mata R."/>
            <person name="Mathew T."/>
            <person name="Ngo R."/>
            <person name="Nguyen L."/>
            <person name="Nguyen N."/>
            <person name="Okwuonu G."/>
            <person name="Ongeri F."/>
            <person name="Pham C."/>
            <person name="Simmons D."/>
            <person name="Wilczek-Boney K."/>
            <person name="Hale W."/>
            <person name="Jakkamsetti A."/>
            <person name="Pham P."/>
            <person name="Ruth R."/>
            <person name="San Lucas F."/>
            <person name="Warren J."/>
            <person name="Zhang J."/>
            <person name="Zhao Z."/>
            <person name="Zhou C."/>
            <person name="Zhu D."/>
            <person name="Lee S."/>
            <person name="Bess C."/>
            <person name="Blankenburg K."/>
            <person name="Forbes L."/>
            <person name="Fu Q."/>
            <person name="Gubbala S."/>
            <person name="Hirani K."/>
            <person name="Jayaseelan J.C."/>
            <person name="Lara F."/>
            <person name="Munidasa M."/>
            <person name="Palculict T."/>
            <person name="Patil S."/>
            <person name="Pu L.-L."/>
            <person name="Saada N."/>
            <person name="Tang L."/>
            <person name="Weissenberger G."/>
            <person name="Zhu Y."/>
            <person name="Hemphill L."/>
            <person name="Shang Y."/>
            <person name="Youmans B."/>
            <person name="Ayvaz T."/>
            <person name="Ross M."/>
            <person name="Santibanez J."/>
            <person name="Aqrawi P."/>
            <person name="Gross S."/>
            <person name="Joshi V."/>
            <person name="Fowler G."/>
            <person name="Nazareth L."/>
            <person name="Reid J."/>
            <person name="Worley K."/>
            <person name="Petrosino J."/>
            <person name="Highlander S."/>
            <person name="Gibbs R."/>
        </authorList>
    </citation>
    <scope>NUCLEOTIDE SEQUENCE [LARGE SCALE GENOMIC DNA]</scope>
    <source>
        <strain evidence="15">ATCC 19414</strain>
    </source>
</reference>
<feature type="transmembrane region" description="Helical" evidence="14">
    <location>
        <begin position="366"/>
        <end position="390"/>
    </location>
</feature>
<keyword evidence="6" id="KW-0598">Phosphotransferase system</keyword>
<name>E7FU60_ERYRH</name>
<dbReference type="GO" id="GO:0009401">
    <property type="term" value="P:phosphoenolpyruvate-dependent sugar phosphotransferase system"/>
    <property type="evidence" value="ECO:0007669"/>
    <property type="project" value="UniProtKB-KW"/>
</dbReference>
<proteinExistence type="inferred from homology"/>
<sequence length="506" mass="56447">MKNYFKRGGYIIMLDFAMNVWSFFAQNILTQPAFLIGFIVLIGYILLERPLYESISGFLKATVGYFILAVGSGGLIKNFRPILVGLKDRFNLDAMVIDPYFGQNAITAGVEPTFGRHFSDVMLLLLIAFIVNIILVRLKKYTKMRAVFTTGNVQVQQASTAFWIILFCYPFLGRVEVLVVMSIILGLYWAVGSNLTVDYAQELTEGAGFAIAHQQMFGVAIFSKLSEYFKPKDNSKSLKRIEDIKLPGFMSIFNDNMVATSLLMLMFFGSILLILGKPYLVENEFITADKNFFFYILESALHFTVYLAILQLGVRTFVAELTESFQGIANKLLPGAVPGIDVAANFAFGSPNAVTLGFLFGALGQFLMIILLIVLKAPTIVIAGFIPMFFDNAVIATYANHRGGIKPAVIFPFISGMIQVLGSALFASWIGLSQYGGYLGMFDWATVWPGFTIIMKTLGYLGILVVIFILVLIPQLQYRRNPHAYFLITEDYEGYKQKFKKEGVPS</sequence>
<keyword evidence="4" id="KW-1003">Cell membrane</keyword>
<gene>
    <name evidence="15" type="primary">ulaA</name>
    <name evidence="15" type="ORF">HMPREF0357_10262</name>
</gene>
<feature type="transmembrane region" description="Helical" evidence="14">
    <location>
        <begin position="58"/>
        <end position="76"/>
    </location>
</feature>
<feature type="transmembrane region" description="Helical" evidence="14">
    <location>
        <begin position="451"/>
        <end position="473"/>
    </location>
</feature>
<evidence type="ECO:0000256" key="3">
    <source>
        <dbReference type="ARBA" id="ARBA00022448"/>
    </source>
</evidence>
<evidence type="ECO:0000256" key="5">
    <source>
        <dbReference type="ARBA" id="ARBA00022597"/>
    </source>
</evidence>
<dbReference type="GO" id="GO:0005886">
    <property type="term" value="C:plasma membrane"/>
    <property type="evidence" value="ECO:0007669"/>
    <property type="project" value="UniProtKB-SubCell"/>
</dbReference>
<dbReference type="Proteomes" id="UP000003028">
    <property type="component" value="Unassembled WGS sequence"/>
</dbReference>
<evidence type="ECO:0000256" key="13">
    <source>
        <dbReference type="ARBA" id="ARBA00042859"/>
    </source>
</evidence>
<keyword evidence="7 14" id="KW-0812">Transmembrane</keyword>
<comment type="subcellular location">
    <subcellularLocation>
        <location evidence="1">Cell membrane</location>
        <topology evidence="1">Multi-pass membrane protein</topology>
    </subcellularLocation>
</comment>
<keyword evidence="16" id="KW-1185">Reference proteome</keyword>
<dbReference type="GO" id="GO:0016740">
    <property type="term" value="F:transferase activity"/>
    <property type="evidence" value="ECO:0007669"/>
    <property type="project" value="UniProtKB-KW"/>
</dbReference>
<feature type="transmembrane region" description="Helical" evidence="14">
    <location>
        <begin position="410"/>
        <end position="431"/>
    </location>
</feature>
<feature type="transmembrane region" description="Helical" evidence="14">
    <location>
        <begin position="121"/>
        <end position="139"/>
    </location>
</feature>
<keyword evidence="15" id="KW-0808">Transferase</keyword>
<dbReference type="AlphaFoldDB" id="E7FU60"/>
<comment type="caution">
    <text evidence="15">The sequence shown here is derived from an EMBL/GenBank/DDBJ whole genome shotgun (WGS) entry which is preliminary data.</text>
</comment>
<feature type="transmembrane region" description="Helical" evidence="14">
    <location>
        <begin position="292"/>
        <end position="314"/>
    </location>
</feature>
<organism evidence="15 16">
    <name type="scientific">Erysipelothrix rhusiopathiae ATCC 19414</name>
    <dbReference type="NCBI Taxonomy" id="525280"/>
    <lineage>
        <taxon>Bacteria</taxon>
        <taxon>Bacillati</taxon>
        <taxon>Bacillota</taxon>
        <taxon>Erysipelotrichia</taxon>
        <taxon>Erysipelotrichales</taxon>
        <taxon>Erysipelotrichaceae</taxon>
        <taxon>Erysipelothrix</taxon>
    </lineage>
</organism>